<keyword evidence="2 8" id="KW-0813">Transport</keyword>
<dbReference type="EMBL" id="WERX01000001">
    <property type="protein sequence ID" value="MDV7693327.1"/>
    <property type="molecule type" value="Genomic_DNA"/>
</dbReference>
<name>A0AAP5TCV9_9LACO</name>
<comment type="catalytic activity">
    <reaction evidence="8">
        <text>a quaternary ammonium(out) + ATP + H2O = a quaternary ammonium(in) + ADP + phosphate + H(+)</text>
        <dbReference type="Rhea" id="RHEA:11036"/>
        <dbReference type="ChEBI" id="CHEBI:15377"/>
        <dbReference type="ChEBI" id="CHEBI:15378"/>
        <dbReference type="ChEBI" id="CHEBI:30616"/>
        <dbReference type="ChEBI" id="CHEBI:35267"/>
        <dbReference type="ChEBI" id="CHEBI:43474"/>
        <dbReference type="ChEBI" id="CHEBI:456216"/>
    </reaction>
</comment>
<evidence type="ECO:0000256" key="2">
    <source>
        <dbReference type="ARBA" id="ARBA00022448"/>
    </source>
</evidence>
<evidence type="ECO:0000256" key="3">
    <source>
        <dbReference type="ARBA" id="ARBA00022737"/>
    </source>
</evidence>
<sequence>MFLEMKHLSKIYGGNKAVDDFNLDVKKGEFICFIGTSGSGKTTTMRMINRMLNPTEGSIKLNGEDVLKADPVKLRRKIGYVIQNIGLMPHMTIRDNITIVPKLLKWSEEKRNERAKEMIKMVELPEEFLDRYPSELSGGQQQRIGVVRALAADQDLILMDEPFGALDPITRESLQDFVKDLQMRLGKTLIFVTHDMDEALKLATRIVVMSHGKMIQVATPDEILRHPANEFVENLIGKDRLIQARPSITTVGQVMYNNAVSITPGRSLKEALKLMHEKRVDTLLVTDDTGVLKGYVGIEQIDYNYNTATSVDDVMTRKVFYVNENSIIRDTVERILKRGYKNVPVVDENKKLVGIVTRASLVDIVYDALGGDSDTQTHDKKKEDTKPAEKVEAGDDKS</sequence>
<evidence type="ECO:0000256" key="9">
    <source>
        <dbReference type="SAM" id="MobiDB-lite"/>
    </source>
</evidence>
<dbReference type="PROSITE" id="PS50893">
    <property type="entry name" value="ABC_TRANSPORTER_2"/>
    <property type="match status" value="1"/>
</dbReference>
<dbReference type="PROSITE" id="PS51371">
    <property type="entry name" value="CBS"/>
    <property type="match status" value="2"/>
</dbReference>
<dbReference type="InterPro" id="IPR027417">
    <property type="entry name" value="P-loop_NTPase"/>
</dbReference>
<dbReference type="Gene3D" id="3.40.50.300">
    <property type="entry name" value="P-loop containing nucleotide triphosphate hydrolases"/>
    <property type="match status" value="1"/>
</dbReference>
<dbReference type="Proteomes" id="UP001275867">
    <property type="component" value="Unassembled WGS sequence"/>
</dbReference>
<dbReference type="Gene3D" id="3.10.580.10">
    <property type="entry name" value="CBS-domain"/>
    <property type="match status" value="1"/>
</dbReference>
<evidence type="ECO:0000256" key="5">
    <source>
        <dbReference type="ARBA" id="ARBA00022840"/>
    </source>
</evidence>
<dbReference type="GO" id="GO:0005524">
    <property type="term" value="F:ATP binding"/>
    <property type="evidence" value="ECO:0007669"/>
    <property type="project" value="UniProtKB-UniRule"/>
</dbReference>
<keyword evidence="4 8" id="KW-0547">Nucleotide-binding</keyword>
<reference evidence="12" key="1">
    <citation type="submission" date="2019-10" db="EMBL/GenBank/DDBJ databases">
        <title>Malate fermentation in French cider.</title>
        <authorList>
            <person name="Cousin F.J."/>
            <person name="Medina Fernandez S."/>
            <person name="Misery B."/>
            <person name="Laplace J.-M."/>
            <person name="Cretenet M."/>
        </authorList>
    </citation>
    <scope>NUCLEOTIDE SEQUENCE</scope>
    <source>
        <strain evidence="12">UCMA15901</strain>
    </source>
</reference>
<evidence type="ECO:0000256" key="8">
    <source>
        <dbReference type="RuleBase" id="RU369116"/>
    </source>
</evidence>
<evidence type="ECO:0000259" key="11">
    <source>
        <dbReference type="PROSITE" id="PS51371"/>
    </source>
</evidence>
<dbReference type="SUPFAM" id="SSF54631">
    <property type="entry name" value="CBS-domain pair"/>
    <property type="match status" value="1"/>
</dbReference>
<feature type="domain" description="CBS" evidence="11">
    <location>
        <begin position="315"/>
        <end position="373"/>
    </location>
</feature>
<dbReference type="GO" id="GO:0031460">
    <property type="term" value="P:glycine betaine transport"/>
    <property type="evidence" value="ECO:0007669"/>
    <property type="project" value="InterPro"/>
</dbReference>
<comment type="subcellular location">
    <subcellularLocation>
        <location evidence="8">Cell inner membrane</location>
        <topology evidence="8">Peripheral membrane protein</topology>
    </subcellularLocation>
</comment>
<evidence type="ECO:0000313" key="13">
    <source>
        <dbReference type="Proteomes" id="UP001275867"/>
    </source>
</evidence>
<evidence type="ECO:0000259" key="10">
    <source>
        <dbReference type="PROSITE" id="PS50893"/>
    </source>
</evidence>
<dbReference type="NCBIfam" id="TIGR01186">
    <property type="entry name" value="proV"/>
    <property type="match status" value="1"/>
</dbReference>
<protein>
    <recommendedName>
        <fullName evidence="8">Quaternary amine transport ATP-binding protein</fullName>
        <ecNumber evidence="8">7.6.2.9</ecNumber>
    </recommendedName>
</protein>
<dbReference type="PROSITE" id="PS00211">
    <property type="entry name" value="ABC_TRANSPORTER_1"/>
    <property type="match status" value="1"/>
</dbReference>
<keyword evidence="6 7" id="KW-0129">CBS domain</keyword>
<accession>A0AAP5TCV9</accession>
<evidence type="ECO:0000256" key="7">
    <source>
        <dbReference type="PROSITE-ProRule" id="PRU00703"/>
    </source>
</evidence>
<dbReference type="InterPro" id="IPR000644">
    <property type="entry name" value="CBS_dom"/>
</dbReference>
<dbReference type="SMART" id="SM00382">
    <property type="entry name" value="AAA"/>
    <property type="match status" value="1"/>
</dbReference>
<dbReference type="InterPro" id="IPR003439">
    <property type="entry name" value="ABC_transporter-like_ATP-bd"/>
</dbReference>
<dbReference type="SMART" id="SM00116">
    <property type="entry name" value="CBS"/>
    <property type="match status" value="2"/>
</dbReference>
<dbReference type="Pfam" id="PF00571">
    <property type="entry name" value="CBS"/>
    <property type="match status" value="2"/>
</dbReference>
<comment type="similarity">
    <text evidence="1 8">Belongs to the ABC transporter superfamily.</text>
</comment>
<keyword evidence="5 8" id="KW-0067">ATP-binding</keyword>
<dbReference type="InterPro" id="IPR046342">
    <property type="entry name" value="CBS_dom_sf"/>
</dbReference>
<dbReference type="InterPro" id="IPR005892">
    <property type="entry name" value="Gly-betaine_transp_ATP-bd"/>
</dbReference>
<dbReference type="PANTHER" id="PTHR43117">
    <property type="entry name" value="OSMOPROTECTANT IMPORT ATP-BINDING PROTEIN OSMV"/>
    <property type="match status" value="1"/>
</dbReference>
<dbReference type="GO" id="GO:0005886">
    <property type="term" value="C:plasma membrane"/>
    <property type="evidence" value="ECO:0007669"/>
    <property type="project" value="UniProtKB-SubCell"/>
</dbReference>
<comment type="subunit">
    <text evidence="8">The complex is probably composed of two ATP-binding proteins, two transmembrane proteins and a solute-binding protein.</text>
</comment>
<gene>
    <name evidence="12" type="ORF">GA842_00240</name>
</gene>
<feature type="compositionally biased region" description="Basic and acidic residues" evidence="9">
    <location>
        <begin position="375"/>
        <end position="398"/>
    </location>
</feature>
<keyword evidence="8" id="KW-0997">Cell inner membrane</keyword>
<organism evidence="12 13">
    <name type="scientific">Pediococcus parvulus</name>
    <dbReference type="NCBI Taxonomy" id="54062"/>
    <lineage>
        <taxon>Bacteria</taxon>
        <taxon>Bacillati</taxon>
        <taxon>Bacillota</taxon>
        <taxon>Bacilli</taxon>
        <taxon>Lactobacillales</taxon>
        <taxon>Lactobacillaceae</taxon>
        <taxon>Pediococcus</taxon>
    </lineage>
</organism>
<dbReference type="PANTHER" id="PTHR43117:SF3">
    <property type="entry name" value="CHOLINE TRANSPORT ATP-BINDING PROTEIN OPUBA"/>
    <property type="match status" value="1"/>
</dbReference>
<evidence type="ECO:0000313" key="12">
    <source>
        <dbReference type="EMBL" id="MDV7693327.1"/>
    </source>
</evidence>
<evidence type="ECO:0000256" key="6">
    <source>
        <dbReference type="ARBA" id="ARBA00023122"/>
    </source>
</evidence>
<dbReference type="GO" id="GO:0016887">
    <property type="term" value="F:ATP hydrolysis activity"/>
    <property type="evidence" value="ECO:0007669"/>
    <property type="project" value="UniProtKB-UniRule"/>
</dbReference>
<dbReference type="InterPro" id="IPR017871">
    <property type="entry name" value="ABC_transporter-like_CS"/>
</dbReference>
<dbReference type="Pfam" id="PF00005">
    <property type="entry name" value="ABC_tran"/>
    <property type="match status" value="1"/>
</dbReference>
<dbReference type="CDD" id="cd04583">
    <property type="entry name" value="CBS_pair_ABC_OpuCA_assoc"/>
    <property type="match status" value="1"/>
</dbReference>
<keyword evidence="8" id="KW-0472">Membrane</keyword>
<dbReference type="AlphaFoldDB" id="A0AAP5TCV9"/>
<dbReference type="SUPFAM" id="SSF52540">
    <property type="entry name" value="P-loop containing nucleoside triphosphate hydrolases"/>
    <property type="match status" value="1"/>
</dbReference>
<dbReference type="CDD" id="cd03295">
    <property type="entry name" value="ABC_OpuCA_Osmoprotection"/>
    <property type="match status" value="1"/>
</dbReference>
<evidence type="ECO:0000256" key="1">
    <source>
        <dbReference type="ARBA" id="ARBA00005417"/>
    </source>
</evidence>
<dbReference type="GO" id="GO:0006865">
    <property type="term" value="P:amino acid transport"/>
    <property type="evidence" value="ECO:0007669"/>
    <property type="project" value="UniProtKB-UniRule"/>
</dbReference>
<feature type="domain" description="CBS" evidence="11">
    <location>
        <begin position="255"/>
        <end position="311"/>
    </location>
</feature>
<keyword evidence="3" id="KW-0677">Repeat</keyword>
<dbReference type="GO" id="GO:0015418">
    <property type="term" value="F:ABC-type quaternary ammonium compound transporting activity"/>
    <property type="evidence" value="ECO:0007669"/>
    <property type="project" value="UniProtKB-EC"/>
</dbReference>
<dbReference type="FunFam" id="3.40.50.300:FF:000425">
    <property type="entry name" value="Probable ABC transporter, ATP-binding subunit"/>
    <property type="match status" value="1"/>
</dbReference>
<feature type="region of interest" description="Disordered" evidence="9">
    <location>
        <begin position="371"/>
        <end position="398"/>
    </location>
</feature>
<evidence type="ECO:0000256" key="4">
    <source>
        <dbReference type="ARBA" id="ARBA00022741"/>
    </source>
</evidence>
<keyword evidence="8" id="KW-1003">Cell membrane</keyword>
<dbReference type="EC" id="7.6.2.9" evidence="8"/>
<comment type="caution">
    <text evidence="12">The sequence shown here is derived from an EMBL/GenBank/DDBJ whole genome shotgun (WGS) entry which is preliminary data.</text>
</comment>
<feature type="domain" description="ABC transporter" evidence="10">
    <location>
        <begin position="3"/>
        <end position="236"/>
    </location>
</feature>
<proteinExistence type="inferred from homology"/>
<dbReference type="InterPro" id="IPR003593">
    <property type="entry name" value="AAA+_ATPase"/>
</dbReference>